<dbReference type="Proteomes" id="UP000019276">
    <property type="component" value="Unassembled WGS sequence"/>
</dbReference>
<dbReference type="STRING" id="1328313.DS2_15944"/>
<keyword evidence="4" id="KW-1185">Reference proteome</keyword>
<dbReference type="OrthoDB" id="9151209at2"/>
<feature type="coiled-coil region" evidence="1">
    <location>
        <begin position="47"/>
        <end position="114"/>
    </location>
</feature>
<keyword evidence="1" id="KW-0175">Coiled coil</keyword>
<evidence type="ECO:0000256" key="1">
    <source>
        <dbReference type="SAM" id="Coils"/>
    </source>
</evidence>
<dbReference type="EMBL" id="ARZY01000038">
    <property type="protein sequence ID" value="EWH08741.1"/>
    <property type="molecule type" value="Genomic_DNA"/>
</dbReference>
<evidence type="ECO:0000313" key="3">
    <source>
        <dbReference type="EMBL" id="EWH08741.1"/>
    </source>
</evidence>
<accession>W7Q9T7</accession>
<keyword evidence="2" id="KW-1133">Transmembrane helix</keyword>
<protein>
    <submittedName>
        <fullName evidence="3">MSHA biogenesis protein MshJ</fullName>
    </submittedName>
</protein>
<dbReference type="Pfam" id="PF04612">
    <property type="entry name" value="T2SSM"/>
    <property type="match status" value="1"/>
</dbReference>
<name>W7Q9T7_9ALTE</name>
<dbReference type="GO" id="GO:0015628">
    <property type="term" value="P:protein secretion by the type II secretion system"/>
    <property type="evidence" value="ECO:0007669"/>
    <property type="project" value="InterPro"/>
</dbReference>
<evidence type="ECO:0000313" key="4">
    <source>
        <dbReference type="Proteomes" id="UP000019276"/>
    </source>
</evidence>
<feature type="transmembrane region" description="Helical" evidence="2">
    <location>
        <begin position="21"/>
        <end position="40"/>
    </location>
</feature>
<dbReference type="AlphaFoldDB" id="W7Q9T7"/>
<dbReference type="GO" id="GO:0015627">
    <property type="term" value="C:type II protein secretion system complex"/>
    <property type="evidence" value="ECO:0007669"/>
    <property type="project" value="InterPro"/>
</dbReference>
<gene>
    <name evidence="3" type="ORF">DS2_15944</name>
</gene>
<dbReference type="RefSeq" id="WP_035015878.1">
    <property type="nucleotide sequence ID" value="NZ_ARZY01000038.1"/>
</dbReference>
<reference evidence="3 4" key="1">
    <citation type="journal article" date="2014" name="Genome Announc.">
        <title>Draft Genome Sequence of the Agar-Degrading Bacterium Catenovulum sp. Strain DS-2, Isolated from Intestines of Haliotis diversicolor.</title>
        <authorList>
            <person name="Shan D."/>
            <person name="Li X."/>
            <person name="Gu Z."/>
            <person name="Wei G."/>
            <person name="Gao Z."/>
            <person name="Shao Z."/>
        </authorList>
    </citation>
    <scope>NUCLEOTIDE SEQUENCE [LARGE SCALE GENOMIC DNA]</scope>
    <source>
        <strain evidence="3 4">DS-2</strain>
    </source>
</reference>
<organism evidence="3 4">
    <name type="scientific">Catenovulum agarivorans DS-2</name>
    <dbReference type="NCBI Taxonomy" id="1328313"/>
    <lineage>
        <taxon>Bacteria</taxon>
        <taxon>Pseudomonadati</taxon>
        <taxon>Pseudomonadota</taxon>
        <taxon>Gammaproteobacteria</taxon>
        <taxon>Alteromonadales</taxon>
        <taxon>Alteromonadaceae</taxon>
        <taxon>Catenovulum</taxon>
    </lineage>
</organism>
<evidence type="ECO:0000256" key="2">
    <source>
        <dbReference type="SAM" id="Phobius"/>
    </source>
</evidence>
<sequence>MKQQWQQLEDRYSQITKREKLIIFFSGCGVLIYVFVMLFIEPAWSQYSQQQQELDILKTQIVELEQSSTELKQALRIDINLPLNEQISQLKQRLESVDANLEQISAELVNTEQMTQLLQDMLAQSDRVKLVSLHAMPAVDLMAVNQAAADKHPAMNVSLYQQNLHMVIEGRYQDIYEFLHSVESLPWQFNWQNFQYQVKQYPSAQLSIEIATLSLTEDVLKL</sequence>
<comment type="caution">
    <text evidence="3">The sequence shown here is derived from an EMBL/GenBank/DDBJ whole genome shotgun (WGS) entry which is preliminary data.</text>
</comment>
<keyword evidence="2" id="KW-0472">Membrane</keyword>
<proteinExistence type="predicted"/>
<dbReference type="InterPro" id="IPR007690">
    <property type="entry name" value="T2SS_GspM"/>
</dbReference>
<dbReference type="eggNOG" id="COG3149">
    <property type="taxonomic scope" value="Bacteria"/>
</dbReference>
<keyword evidence="2" id="KW-0812">Transmembrane</keyword>